<comment type="caution">
    <text evidence="1">The sequence shown here is derived from an EMBL/GenBank/DDBJ whole genome shotgun (WGS) entry which is preliminary data.</text>
</comment>
<dbReference type="AlphaFoldDB" id="A0A501XRN0"/>
<dbReference type="RefSeq" id="WP_140927243.1">
    <property type="nucleotide sequence ID" value="NZ_VFSU01000014.1"/>
</dbReference>
<accession>A0A501XRN0</accession>
<proteinExistence type="predicted"/>
<protein>
    <recommendedName>
        <fullName evidence="3">Phasin domain-containing protein</fullName>
    </recommendedName>
</protein>
<evidence type="ECO:0000313" key="1">
    <source>
        <dbReference type="EMBL" id="TPE63059.1"/>
    </source>
</evidence>
<dbReference type="EMBL" id="VFSU01000014">
    <property type="protein sequence ID" value="TPE63059.1"/>
    <property type="molecule type" value="Genomic_DNA"/>
</dbReference>
<evidence type="ECO:0000313" key="2">
    <source>
        <dbReference type="Proteomes" id="UP000319897"/>
    </source>
</evidence>
<dbReference type="OrthoDB" id="7562263at2"/>
<organism evidence="1 2">
    <name type="scientific">Sandaracinobacter neustonicus</name>
    <dbReference type="NCBI Taxonomy" id="1715348"/>
    <lineage>
        <taxon>Bacteria</taxon>
        <taxon>Pseudomonadati</taxon>
        <taxon>Pseudomonadota</taxon>
        <taxon>Alphaproteobacteria</taxon>
        <taxon>Sphingomonadales</taxon>
        <taxon>Sphingosinicellaceae</taxon>
        <taxon>Sandaracinobacter</taxon>
    </lineage>
</organism>
<reference evidence="1 2" key="1">
    <citation type="submission" date="2019-06" db="EMBL/GenBank/DDBJ databases">
        <authorList>
            <person name="Lee I."/>
            <person name="Jang G.I."/>
            <person name="Hwang C.Y."/>
        </authorList>
    </citation>
    <scope>NUCLEOTIDE SEQUENCE [LARGE SCALE GENOMIC DNA]</scope>
    <source>
        <strain evidence="1 2">PAMC 28131</strain>
    </source>
</reference>
<keyword evidence="2" id="KW-1185">Reference proteome</keyword>
<name>A0A501XRN0_9SPHN</name>
<gene>
    <name evidence="1" type="ORF">FJQ54_04555</name>
</gene>
<sequence>MIYGFEQYATLANANQNLMLKFAGISREAVARQAEIAKNSFAAFGVQAAEQKPGTAVFPGFAGLTDVLKEAEQNRQTSIAAVQNAVGEWSACVNSAFRIGDAQQHFGDVFQAWTQQFLTAVGVAAPTDAGSGKKASGGAA</sequence>
<dbReference type="Proteomes" id="UP000319897">
    <property type="component" value="Unassembled WGS sequence"/>
</dbReference>
<evidence type="ECO:0008006" key="3">
    <source>
        <dbReference type="Google" id="ProtNLM"/>
    </source>
</evidence>